<gene>
    <name evidence="2" type="primary">Acey_s0004.g2240</name>
    <name evidence="2" type="ORF">Y032_0004g2240</name>
</gene>
<reference evidence="3" key="1">
    <citation type="journal article" date="2015" name="Nat. Genet.">
        <title>The genome and transcriptome of the zoonotic hookworm Ancylostoma ceylanicum identify infection-specific gene families.</title>
        <authorList>
            <person name="Schwarz E.M."/>
            <person name="Hu Y."/>
            <person name="Antoshechkin I."/>
            <person name="Miller M.M."/>
            <person name="Sternberg P.W."/>
            <person name="Aroian R.V."/>
        </authorList>
    </citation>
    <scope>NUCLEOTIDE SEQUENCE</scope>
    <source>
        <strain evidence="3">HY135</strain>
    </source>
</reference>
<accession>A0A016VWC4</accession>
<comment type="caution">
    <text evidence="2">The sequence shown here is derived from an EMBL/GenBank/DDBJ whole genome shotgun (WGS) entry which is preliminary data.</text>
</comment>
<keyword evidence="1" id="KW-0812">Transmembrane</keyword>
<feature type="transmembrane region" description="Helical" evidence="1">
    <location>
        <begin position="90"/>
        <end position="116"/>
    </location>
</feature>
<evidence type="ECO:0000256" key="1">
    <source>
        <dbReference type="SAM" id="Phobius"/>
    </source>
</evidence>
<evidence type="ECO:0000313" key="2">
    <source>
        <dbReference type="EMBL" id="EYC31601.1"/>
    </source>
</evidence>
<protein>
    <submittedName>
        <fullName evidence="2">Uncharacterized protein</fullName>
    </submittedName>
</protein>
<organism evidence="2 3">
    <name type="scientific">Ancylostoma ceylanicum</name>
    <dbReference type="NCBI Taxonomy" id="53326"/>
    <lineage>
        <taxon>Eukaryota</taxon>
        <taxon>Metazoa</taxon>
        <taxon>Ecdysozoa</taxon>
        <taxon>Nematoda</taxon>
        <taxon>Chromadorea</taxon>
        <taxon>Rhabditida</taxon>
        <taxon>Rhabditina</taxon>
        <taxon>Rhabditomorpha</taxon>
        <taxon>Strongyloidea</taxon>
        <taxon>Ancylostomatidae</taxon>
        <taxon>Ancylostomatinae</taxon>
        <taxon>Ancylostoma</taxon>
    </lineage>
</organism>
<proteinExistence type="predicted"/>
<keyword evidence="1" id="KW-0472">Membrane</keyword>
<sequence length="127" mass="14775">MTISQFQADFRGKLLKPFNSAPKNLLPLHLFIGAEKRRKINGINRQEISKKALLCEELVIFVLNLFENPSRHVLTDQWAKVEKIDKVNELVFSSVVVIIFVFSILKNVIIFVFSILKNIRRHFLPDK</sequence>
<dbReference type="AlphaFoldDB" id="A0A016VWC4"/>
<evidence type="ECO:0000313" key="3">
    <source>
        <dbReference type="Proteomes" id="UP000024635"/>
    </source>
</evidence>
<dbReference type="EMBL" id="JARK01001340">
    <property type="protein sequence ID" value="EYC31601.1"/>
    <property type="molecule type" value="Genomic_DNA"/>
</dbReference>
<keyword evidence="1" id="KW-1133">Transmembrane helix</keyword>
<keyword evidence="3" id="KW-1185">Reference proteome</keyword>
<dbReference type="Proteomes" id="UP000024635">
    <property type="component" value="Unassembled WGS sequence"/>
</dbReference>
<name>A0A016VWC4_9BILA</name>